<feature type="region of interest" description="Disordered" evidence="1">
    <location>
        <begin position="1"/>
        <end position="83"/>
    </location>
</feature>
<dbReference type="Proteomes" id="UP001356095">
    <property type="component" value="Unassembled WGS sequence"/>
</dbReference>
<organism evidence="2 3">
    <name type="scientific">Nocardiopsis codii</name>
    <dbReference type="NCBI Taxonomy" id="3065942"/>
    <lineage>
        <taxon>Bacteria</taxon>
        <taxon>Bacillati</taxon>
        <taxon>Actinomycetota</taxon>
        <taxon>Actinomycetes</taxon>
        <taxon>Streptosporangiales</taxon>
        <taxon>Nocardiopsidaceae</taxon>
        <taxon>Nocardiopsis</taxon>
    </lineage>
</organism>
<name>A0ABU7KD48_9ACTN</name>
<comment type="caution">
    <text evidence="2">The sequence shown here is derived from an EMBL/GenBank/DDBJ whole genome shotgun (WGS) entry which is preliminary data.</text>
</comment>
<evidence type="ECO:0000256" key="1">
    <source>
        <dbReference type="SAM" id="MobiDB-lite"/>
    </source>
</evidence>
<accession>A0ABU7KD48</accession>
<keyword evidence="3" id="KW-1185">Reference proteome</keyword>
<feature type="compositionally biased region" description="Basic and acidic residues" evidence="1">
    <location>
        <begin position="37"/>
        <end position="47"/>
    </location>
</feature>
<gene>
    <name evidence="2" type="ORF">Q8791_23360</name>
</gene>
<reference evidence="2 3" key="1">
    <citation type="submission" date="2023-08" db="EMBL/GenBank/DDBJ databases">
        <authorList>
            <person name="Girao M."/>
            <person name="Carvalho M.F."/>
        </authorList>
    </citation>
    <scope>NUCLEOTIDE SEQUENCE [LARGE SCALE GENOMIC DNA]</scope>
    <source>
        <strain evidence="2 3">CT-R113</strain>
    </source>
</reference>
<protein>
    <submittedName>
        <fullName evidence="2">Uncharacterized protein</fullName>
    </submittedName>
</protein>
<dbReference type="RefSeq" id="WP_330093929.1">
    <property type="nucleotide sequence ID" value="NZ_JAUZMY010000026.1"/>
</dbReference>
<evidence type="ECO:0000313" key="2">
    <source>
        <dbReference type="EMBL" id="MEE2040159.1"/>
    </source>
</evidence>
<proteinExistence type="predicted"/>
<dbReference type="EMBL" id="JAUZMY010000026">
    <property type="protein sequence ID" value="MEE2040159.1"/>
    <property type="molecule type" value="Genomic_DNA"/>
</dbReference>
<evidence type="ECO:0000313" key="3">
    <source>
        <dbReference type="Proteomes" id="UP001356095"/>
    </source>
</evidence>
<sequence>MSVPEPEGGWPQTQAELARRHGVHKSAITRALAAAQARHDTNPDEHPPPPAPVNPGEERPRWLPAVFDPWWENRPRRGRPKGT</sequence>